<keyword evidence="4" id="KW-0067">ATP-binding</keyword>
<dbReference type="SUPFAM" id="SSF52540">
    <property type="entry name" value="P-loop containing nucleoside triphosphate hydrolases"/>
    <property type="match status" value="1"/>
</dbReference>
<comment type="caution">
    <text evidence="10">The sequence shown here is derived from an EMBL/GenBank/DDBJ whole genome shotgun (WGS) entry which is preliminary data.</text>
</comment>
<feature type="coiled-coil region" evidence="6">
    <location>
        <begin position="781"/>
        <end position="824"/>
    </location>
</feature>
<dbReference type="PROSITE" id="PS51372">
    <property type="entry name" value="PRD_2"/>
    <property type="match status" value="2"/>
</dbReference>
<dbReference type="Gene3D" id="3.40.50.510">
    <property type="entry name" value="Phosphotransferase system, mannose-type IIA component"/>
    <property type="match status" value="1"/>
</dbReference>
<feature type="domain" description="PRD" evidence="9">
    <location>
        <begin position="805"/>
        <end position="908"/>
    </location>
</feature>
<evidence type="ECO:0000256" key="1">
    <source>
        <dbReference type="ARBA" id="ARBA00022679"/>
    </source>
</evidence>
<dbReference type="SMART" id="SM00382">
    <property type="entry name" value="AAA"/>
    <property type="match status" value="1"/>
</dbReference>
<dbReference type="GO" id="GO:0006355">
    <property type="term" value="P:regulation of DNA-templated transcription"/>
    <property type="evidence" value="ECO:0007669"/>
    <property type="project" value="InterPro"/>
</dbReference>
<evidence type="ECO:0000256" key="5">
    <source>
        <dbReference type="ARBA" id="ARBA00023125"/>
    </source>
</evidence>
<dbReference type="InterPro" id="IPR036662">
    <property type="entry name" value="PTS_EIIA_man-typ_sf"/>
</dbReference>
<dbReference type="InterPro" id="IPR027417">
    <property type="entry name" value="P-loop_NTPase"/>
</dbReference>
<dbReference type="Pfam" id="PF03610">
    <property type="entry name" value="EIIA-man"/>
    <property type="match status" value="1"/>
</dbReference>
<dbReference type="Pfam" id="PF01978">
    <property type="entry name" value="TrmB"/>
    <property type="match status" value="1"/>
</dbReference>
<dbReference type="InterPro" id="IPR002078">
    <property type="entry name" value="Sigma_54_int"/>
</dbReference>
<dbReference type="InterPro" id="IPR036388">
    <property type="entry name" value="WH-like_DNA-bd_sf"/>
</dbReference>
<feature type="domain" description="PTS EIIA type-4" evidence="8">
    <location>
        <begin position="559"/>
        <end position="682"/>
    </location>
</feature>
<evidence type="ECO:0000256" key="3">
    <source>
        <dbReference type="ARBA" id="ARBA00022777"/>
    </source>
</evidence>
<keyword evidence="6" id="KW-0175">Coiled coil</keyword>
<sequence length="908" mass="104266">MRKIDEVYEALIKLEKDNGRYISATDLSNYLKIDRSNVSRYLNKLHKNGKIEKSNGRPVLYYSMEFKNICEKNADKHNIDEYNSLDKMIGAQLSLRIPIQQAKAAILYPPRGLHALILGETGVGKSMFAELMYQFAKESSVISKDAPFIRFNCADYADNPQLVVAQIFGVKKGAYTGADSDREGLLKKAHGGMLFLDEIHRLSPQGQEMLFTYIDKGFFRVLGDTDRVTKAQVQIIAATTEDPQSYLLRTFTRRIPMIIKLPPLKERTLKEKYYLLGEFITIESKRLSKNIYMDKNALASFLLYDCPNNIGQLKSDIQLSCAKAFLDFKTKNLDCIFIEQNDLPKNTKKGFMKIQSYRDEINTLLKNKGDILVFSNNENAINSEVLDETEEYSEENYFYDSIEKKLIALKNEGMGEKEINDILNIDIERHFKKYMNDLSESFYREEISKVVDLEVVDVVEKILSMAGKKLNRQFNEKIYLGLALHLQKSIERIQQGNNIYHPKLNFIRAQYADEFMVAIEIARIIDNHFNIETPLDEIGYLTMFLIPNQYEDDMKFKEVVGILVIMHGKSTASSMVQVANQLLGEECAQALDMPLNMKVEDMYEIAKKKVIDMNRNKGVLMLVDMGSLTNFENMIYEETGIDVRTIDMTSTPIVIEACRKSIIGSDLQSIYSSCKNLDRYAIQVNISDSHYKKFLIITACFTGEGASEKLKDIIRDSLEENSKVDLISLNILDKNDFLSHVENLNRKYNIIAVVGTINIFIKNVPFISASEILGGTGVDKLKNLIKEEEQYNKIKKSLKAHINIDSIEDLIDMIRILIEDVENKLNIRLQNDVKIGILLHISFMIDRVKNGGKQIVFHNADNYINKYNNEFIIIKQTLRQLEKNYNISICKDEEVYILKMFMENSVSV</sequence>
<dbReference type="Pfam" id="PF00158">
    <property type="entry name" value="Sigma54_activat"/>
    <property type="match status" value="1"/>
</dbReference>
<evidence type="ECO:0000313" key="11">
    <source>
        <dbReference type="Proteomes" id="UP000563151"/>
    </source>
</evidence>
<dbReference type="PANTHER" id="PTHR32071:SF38">
    <property type="entry name" value="PSP OPERON TRANSCRIPTIONAL ACTIVATOR"/>
    <property type="match status" value="1"/>
</dbReference>
<dbReference type="InterPro" id="IPR002831">
    <property type="entry name" value="Tscrpt_reg_TrmB_N"/>
</dbReference>
<dbReference type="InterPro" id="IPR011608">
    <property type="entry name" value="PRD"/>
</dbReference>
<feature type="domain" description="PRD" evidence="9">
    <location>
        <begin position="450"/>
        <end position="555"/>
    </location>
</feature>
<protein>
    <submittedName>
        <fullName evidence="10">Sigma 54-interacting transcriptional regulator</fullName>
    </submittedName>
</protein>
<keyword evidence="5" id="KW-0238">DNA-binding</keyword>
<evidence type="ECO:0000313" key="10">
    <source>
        <dbReference type="EMBL" id="MBC2397549.1"/>
    </source>
</evidence>
<evidence type="ECO:0000256" key="4">
    <source>
        <dbReference type="ARBA" id="ARBA00022840"/>
    </source>
</evidence>
<dbReference type="CDD" id="cd00006">
    <property type="entry name" value="PTS_IIA_man"/>
    <property type="match status" value="1"/>
</dbReference>
<feature type="domain" description="Sigma-54 factor interaction" evidence="7">
    <location>
        <begin position="88"/>
        <end position="322"/>
    </location>
</feature>
<keyword evidence="1" id="KW-0808">Transferase</keyword>
<evidence type="ECO:0000256" key="6">
    <source>
        <dbReference type="SAM" id="Coils"/>
    </source>
</evidence>
<dbReference type="Gene3D" id="3.40.50.300">
    <property type="entry name" value="P-loop containing nucleotide triphosphate hydrolases"/>
    <property type="match status" value="1"/>
</dbReference>
<dbReference type="PROSITE" id="PS51096">
    <property type="entry name" value="PTS_EIIA_TYPE_4"/>
    <property type="match status" value="1"/>
</dbReference>
<organism evidence="10 11">
    <name type="scientific">Clostridium tetanomorphum</name>
    <dbReference type="NCBI Taxonomy" id="1553"/>
    <lineage>
        <taxon>Bacteria</taxon>
        <taxon>Bacillati</taxon>
        <taxon>Bacillota</taxon>
        <taxon>Clostridia</taxon>
        <taxon>Eubacteriales</taxon>
        <taxon>Clostridiaceae</taxon>
        <taxon>Clostridium</taxon>
    </lineage>
</organism>
<dbReference type="Gene3D" id="1.10.10.10">
    <property type="entry name" value="Winged helix-like DNA-binding domain superfamily/Winged helix DNA-binding domain"/>
    <property type="match status" value="1"/>
</dbReference>
<dbReference type="GO" id="GO:0016020">
    <property type="term" value="C:membrane"/>
    <property type="evidence" value="ECO:0007669"/>
    <property type="project" value="InterPro"/>
</dbReference>
<dbReference type="Pfam" id="PF00874">
    <property type="entry name" value="PRD"/>
    <property type="match status" value="2"/>
</dbReference>
<dbReference type="InterPro" id="IPR004701">
    <property type="entry name" value="PTS_EIIA_man-typ"/>
</dbReference>
<accession>A0A923E9G5</accession>
<dbReference type="InterPro" id="IPR036390">
    <property type="entry name" value="WH_DNA-bd_sf"/>
</dbReference>
<dbReference type="InterPro" id="IPR025943">
    <property type="entry name" value="Sigma_54_int_dom_ATP-bd_2"/>
</dbReference>
<dbReference type="SUPFAM" id="SSF53062">
    <property type="entry name" value="PTS system fructose IIA component-like"/>
    <property type="match status" value="1"/>
</dbReference>
<dbReference type="Proteomes" id="UP000563151">
    <property type="component" value="Unassembled WGS sequence"/>
</dbReference>
<dbReference type="GO" id="GO:0009401">
    <property type="term" value="P:phosphoenolpyruvate-dependent sugar phosphotransferase system"/>
    <property type="evidence" value="ECO:0007669"/>
    <property type="project" value="InterPro"/>
</dbReference>
<proteinExistence type="predicted"/>
<name>A0A923E9G5_CLOTT</name>
<dbReference type="InterPro" id="IPR036634">
    <property type="entry name" value="PRD_sf"/>
</dbReference>
<dbReference type="EMBL" id="JAAZWO010000006">
    <property type="protein sequence ID" value="MBC2397549.1"/>
    <property type="molecule type" value="Genomic_DNA"/>
</dbReference>
<dbReference type="PROSITE" id="PS00676">
    <property type="entry name" value="SIGMA54_INTERACT_2"/>
    <property type="match status" value="1"/>
</dbReference>
<dbReference type="SUPFAM" id="SSF46785">
    <property type="entry name" value="Winged helix' DNA-binding domain"/>
    <property type="match status" value="1"/>
</dbReference>
<evidence type="ECO:0000256" key="2">
    <source>
        <dbReference type="ARBA" id="ARBA00022741"/>
    </source>
</evidence>
<gene>
    <name evidence="10" type="ORF">HGG79_07140</name>
</gene>
<dbReference type="PANTHER" id="PTHR32071">
    <property type="entry name" value="TRANSCRIPTIONAL REGULATORY PROTEIN"/>
    <property type="match status" value="1"/>
</dbReference>
<reference evidence="10 11" key="1">
    <citation type="submission" date="2020-04" db="EMBL/GenBank/DDBJ databases">
        <title>Genomic insights into acetone-butanol-ethanol (ABE) fermentation by sequencing solventogenic clostridia strains.</title>
        <authorList>
            <person name="Brown S."/>
        </authorList>
    </citation>
    <scope>NUCLEOTIDE SEQUENCE [LARGE SCALE GENOMIC DNA]</scope>
    <source>
        <strain evidence="10 11">DJ011</strain>
    </source>
</reference>
<dbReference type="CDD" id="cd00009">
    <property type="entry name" value="AAA"/>
    <property type="match status" value="1"/>
</dbReference>
<dbReference type="InterPro" id="IPR033887">
    <property type="entry name" value="PTS_IIA_man"/>
</dbReference>
<dbReference type="InterPro" id="IPR003593">
    <property type="entry name" value="AAA+_ATPase"/>
</dbReference>
<evidence type="ECO:0000259" key="9">
    <source>
        <dbReference type="PROSITE" id="PS51372"/>
    </source>
</evidence>
<keyword evidence="3" id="KW-0418">Kinase</keyword>
<evidence type="ECO:0000259" key="8">
    <source>
        <dbReference type="PROSITE" id="PS51096"/>
    </source>
</evidence>
<keyword evidence="11" id="KW-1185">Reference proteome</keyword>
<dbReference type="AlphaFoldDB" id="A0A923E9G5"/>
<dbReference type="Gene3D" id="1.10.1790.10">
    <property type="entry name" value="PRD domain"/>
    <property type="match status" value="2"/>
</dbReference>
<dbReference type="GO" id="GO:0016301">
    <property type="term" value="F:kinase activity"/>
    <property type="evidence" value="ECO:0007669"/>
    <property type="project" value="UniProtKB-KW"/>
</dbReference>
<dbReference type="GO" id="GO:0005524">
    <property type="term" value="F:ATP binding"/>
    <property type="evidence" value="ECO:0007669"/>
    <property type="project" value="UniProtKB-KW"/>
</dbReference>
<evidence type="ECO:0000259" key="7">
    <source>
        <dbReference type="PROSITE" id="PS50045"/>
    </source>
</evidence>
<dbReference type="PROSITE" id="PS50045">
    <property type="entry name" value="SIGMA54_INTERACT_4"/>
    <property type="match status" value="1"/>
</dbReference>
<dbReference type="SUPFAM" id="SSF63520">
    <property type="entry name" value="PTS-regulatory domain, PRD"/>
    <property type="match status" value="2"/>
</dbReference>
<keyword evidence="2" id="KW-0547">Nucleotide-binding</keyword>
<dbReference type="RefSeq" id="WP_035148866.1">
    <property type="nucleotide sequence ID" value="NZ_JAAZWO010000006.1"/>
</dbReference>
<dbReference type="GO" id="GO:0003677">
    <property type="term" value="F:DNA binding"/>
    <property type="evidence" value="ECO:0007669"/>
    <property type="project" value="UniProtKB-KW"/>
</dbReference>